<evidence type="ECO:0000313" key="1">
    <source>
        <dbReference type="EMBL" id="UTC29718.1"/>
    </source>
</evidence>
<keyword evidence="2" id="KW-1185">Reference proteome</keyword>
<organism evidence="1 2">
    <name type="scientific">Brevundimonas phage vB_BgoS-Bajun</name>
    <dbReference type="NCBI Taxonomy" id="2948594"/>
    <lineage>
        <taxon>Viruses</taxon>
        <taxon>Duplodnaviria</taxon>
        <taxon>Heunggongvirae</taxon>
        <taxon>Uroviricota</taxon>
        <taxon>Caudoviricetes</taxon>
        <taxon>Dolichocephalovirinae</taxon>
    </lineage>
</organism>
<protein>
    <submittedName>
        <fullName evidence="1">Uncharacterized protein</fullName>
    </submittedName>
</protein>
<evidence type="ECO:0000313" key="2">
    <source>
        <dbReference type="Proteomes" id="UP001057427"/>
    </source>
</evidence>
<reference evidence="1" key="1">
    <citation type="submission" date="2022-05" db="EMBL/GenBank/DDBJ databases">
        <authorList>
            <person name="Friedrich I."/>
            <person name="Poehlein A."/>
            <person name="Schneider D."/>
            <person name="Hertel R."/>
            <person name="Daniel R."/>
        </authorList>
    </citation>
    <scope>NUCLEOTIDE SEQUENCE</scope>
</reference>
<accession>A0A9E7SRK2</accession>
<gene>
    <name evidence="1" type="ORF">BAJUN_00880</name>
</gene>
<dbReference type="EMBL" id="ON529858">
    <property type="protein sequence ID" value="UTC29718.1"/>
    <property type="molecule type" value="Genomic_DNA"/>
</dbReference>
<proteinExistence type="predicted"/>
<name>A0A9E7SRK2_9CAUD</name>
<sequence length="197" mass="21803">MSEAKPVLPIAQGDWVAENRDGLGQLRVGRVKYAWFDKGEILMNVVLFSMDGDKVGRDSPAMGGPRTFEPCVPFDERWTRIEPPDFPLIAEPVQRPVPDKPGTVVLDYSYRGASGWKPKPARTRAVKQSGDRARTPRRYTIVEVEKPSNGLDLEIAGLRRSAQEMRDLARTVAPDARAAMIERADALDKEAATLSAS</sequence>
<dbReference type="Proteomes" id="UP001057427">
    <property type="component" value="Segment"/>
</dbReference>